<reference evidence="1 2" key="1">
    <citation type="submission" date="2024-01" db="EMBL/GenBank/DDBJ databases">
        <title>A draft genome for the cacao thread blight pathogen Marasmiellus scandens.</title>
        <authorList>
            <person name="Baruah I.K."/>
            <person name="Leung J."/>
            <person name="Bukari Y."/>
            <person name="Amoako-Attah I."/>
            <person name="Meinhardt L.W."/>
            <person name="Bailey B.A."/>
            <person name="Cohen S.P."/>
        </authorList>
    </citation>
    <scope>NUCLEOTIDE SEQUENCE [LARGE SCALE GENOMIC DNA]</scope>
    <source>
        <strain evidence="1 2">GH-19</strain>
    </source>
</reference>
<evidence type="ECO:0000313" key="2">
    <source>
        <dbReference type="Proteomes" id="UP001498398"/>
    </source>
</evidence>
<keyword evidence="2" id="KW-1185">Reference proteome</keyword>
<accession>A0ABR1JJD7</accession>
<name>A0ABR1JJD7_9AGAR</name>
<dbReference type="EMBL" id="JBANRG010000015">
    <property type="protein sequence ID" value="KAK7460638.1"/>
    <property type="molecule type" value="Genomic_DNA"/>
</dbReference>
<gene>
    <name evidence="1" type="ORF">VKT23_009355</name>
</gene>
<evidence type="ECO:0008006" key="3">
    <source>
        <dbReference type="Google" id="ProtNLM"/>
    </source>
</evidence>
<comment type="caution">
    <text evidence="1">The sequence shown here is derived from an EMBL/GenBank/DDBJ whole genome shotgun (WGS) entry which is preliminary data.</text>
</comment>
<sequence length="378" mass="42357">MPLIIPIPDHFPQELVDKIIDEISGIETRPTLEACSMVCRSWRPRAAYHLFRFKRFLLNLIRSHTNARIQSSPLYIAFSNPPSYPASFITNITISGISRISMLKLALGCLHLYPNLRGLSLFDIDFFKFSLPKIKALSQVSGAVPGVRQLRVTNIYFTSMVQLATFACYFLNLSVINLSRVGFDRSRLQRRKQGSFDTAELIAKRSPTSSSPSFTELLGGISDDYQGTNDPYADVLNIIGKSTTHLLLRGSAVSHFTPELCPSLTHLSMEVDFRLTRSKQLETLASTPSSVAVIYLHMLGGFLGVVRFVDLLRSPDKKQETIATLDQLLAPVSRMPSLEKLILGSSLFKNLQLPETNKRGCVRIIPESDSRERDIFEC</sequence>
<organism evidence="1 2">
    <name type="scientific">Marasmiellus scandens</name>
    <dbReference type="NCBI Taxonomy" id="2682957"/>
    <lineage>
        <taxon>Eukaryota</taxon>
        <taxon>Fungi</taxon>
        <taxon>Dikarya</taxon>
        <taxon>Basidiomycota</taxon>
        <taxon>Agaricomycotina</taxon>
        <taxon>Agaricomycetes</taxon>
        <taxon>Agaricomycetidae</taxon>
        <taxon>Agaricales</taxon>
        <taxon>Marasmiineae</taxon>
        <taxon>Omphalotaceae</taxon>
        <taxon>Marasmiellus</taxon>
    </lineage>
</organism>
<protein>
    <recommendedName>
        <fullName evidence="3">F-box domain-containing protein</fullName>
    </recommendedName>
</protein>
<evidence type="ECO:0000313" key="1">
    <source>
        <dbReference type="EMBL" id="KAK7460638.1"/>
    </source>
</evidence>
<dbReference type="Proteomes" id="UP001498398">
    <property type="component" value="Unassembled WGS sequence"/>
</dbReference>
<proteinExistence type="predicted"/>